<keyword evidence="4" id="KW-0812">Transmembrane</keyword>
<dbReference type="InterPro" id="IPR008936">
    <property type="entry name" value="Rho_GTPase_activation_prot"/>
</dbReference>
<evidence type="ECO:0000256" key="3">
    <source>
        <dbReference type="SAM" id="MobiDB-lite"/>
    </source>
</evidence>
<gene>
    <name evidence="7" type="ORF">DFA_02243</name>
</gene>
<evidence type="ECO:0000313" key="7">
    <source>
        <dbReference type="EMBL" id="EGG19000.1"/>
    </source>
</evidence>
<feature type="region of interest" description="Disordered" evidence="3">
    <location>
        <begin position="325"/>
        <end position="391"/>
    </location>
</feature>
<dbReference type="GeneID" id="14871032"/>
<reference evidence="8" key="1">
    <citation type="journal article" date="2011" name="Genome Res.">
        <title>Phylogeny-wide analysis of social amoeba genomes highlights ancient origins for complex intercellular communication.</title>
        <authorList>
            <person name="Heidel A.J."/>
            <person name="Lawal H.M."/>
            <person name="Felder M."/>
            <person name="Schilde C."/>
            <person name="Helps N.R."/>
            <person name="Tunggal B."/>
            <person name="Rivero F."/>
            <person name="John U."/>
            <person name="Schleicher M."/>
            <person name="Eichinger L."/>
            <person name="Platzer M."/>
            <person name="Noegel A.A."/>
            <person name="Schaap P."/>
            <person name="Gloeckner G."/>
        </authorList>
    </citation>
    <scope>NUCLEOTIDE SEQUENCE [LARGE SCALE GENOMIC DNA]</scope>
    <source>
        <strain evidence="8">SH3</strain>
    </source>
</reference>
<feature type="compositionally biased region" description="Pro residues" evidence="3">
    <location>
        <begin position="371"/>
        <end position="390"/>
    </location>
</feature>
<keyword evidence="4" id="KW-1133">Transmembrane helix</keyword>
<keyword evidence="8" id="KW-1185">Reference proteome</keyword>
<dbReference type="PROSITE" id="PS50238">
    <property type="entry name" value="RHOGAP"/>
    <property type="match status" value="1"/>
</dbReference>
<keyword evidence="5" id="KW-0732">Signal</keyword>
<dbReference type="SUPFAM" id="SSF48350">
    <property type="entry name" value="GTPase activation domain, GAP"/>
    <property type="match status" value="1"/>
</dbReference>
<feature type="compositionally biased region" description="Gly residues" evidence="3">
    <location>
        <begin position="270"/>
        <end position="279"/>
    </location>
</feature>
<evidence type="ECO:0000313" key="8">
    <source>
        <dbReference type="Proteomes" id="UP000007797"/>
    </source>
</evidence>
<dbReference type="RefSeq" id="XP_004357484.1">
    <property type="nucleotide sequence ID" value="XM_004357428.1"/>
</dbReference>
<dbReference type="GO" id="GO:0005096">
    <property type="term" value="F:GTPase activator activity"/>
    <property type="evidence" value="ECO:0007669"/>
    <property type="project" value="TreeGrafter"/>
</dbReference>
<dbReference type="OMA" id="NDIHAVG"/>
<dbReference type="AlphaFoldDB" id="F4PYX1"/>
<dbReference type="STRING" id="1054147.F4PYX1"/>
<dbReference type="OrthoDB" id="19923at2759"/>
<evidence type="ECO:0000256" key="5">
    <source>
        <dbReference type="SAM" id="SignalP"/>
    </source>
</evidence>
<feature type="transmembrane region" description="Helical" evidence="4">
    <location>
        <begin position="224"/>
        <end position="245"/>
    </location>
</feature>
<dbReference type="GO" id="GO:0007264">
    <property type="term" value="P:small GTPase-mediated signal transduction"/>
    <property type="evidence" value="ECO:0007669"/>
    <property type="project" value="TreeGrafter"/>
</dbReference>
<evidence type="ECO:0000259" key="6">
    <source>
        <dbReference type="PROSITE" id="PS50238"/>
    </source>
</evidence>
<feature type="signal peptide" evidence="5">
    <location>
        <begin position="1"/>
        <end position="32"/>
    </location>
</feature>
<dbReference type="EMBL" id="GL883016">
    <property type="protein sequence ID" value="EGG19000.1"/>
    <property type="molecule type" value="Genomic_DNA"/>
</dbReference>
<protein>
    <recommendedName>
        <fullName evidence="6">Rho-GAP domain-containing protein</fullName>
    </recommendedName>
</protein>
<comment type="subcellular location">
    <subcellularLocation>
        <location evidence="1">Cytoplasm</location>
    </subcellularLocation>
</comment>
<dbReference type="Pfam" id="PF00620">
    <property type="entry name" value="RhoGAP"/>
    <property type="match status" value="1"/>
</dbReference>
<organism evidence="7 8">
    <name type="scientific">Cavenderia fasciculata</name>
    <name type="common">Slime mold</name>
    <name type="synonym">Dictyostelium fasciculatum</name>
    <dbReference type="NCBI Taxonomy" id="261658"/>
    <lineage>
        <taxon>Eukaryota</taxon>
        <taxon>Amoebozoa</taxon>
        <taxon>Evosea</taxon>
        <taxon>Eumycetozoa</taxon>
        <taxon>Dictyostelia</taxon>
        <taxon>Acytosteliales</taxon>
        <taxon>Cavenderiaceae</taxon>
        <taxon>Cavenderia</taxon>
    </lineage>
</organism>
<accession>F4PYX1</accession>
<keyword evidence="4" id="KW-0472">Membrane</keyword>
<feature type="region of interest" description="Disordered" evidence="3">
    <location>
        <begin position="270"/>
        <end position="296"/>
    </location>
</feature>
<dbReference type="Proteomes" id="UP000007797">
    <property type="component" value="Unassembled WGS sequence"/>
</dbReference>
<evidence type="ECO:0000256" key="1">
    <source>
        <dbReference type="ARBA" id="ARBA00004496"/>
    </source>
</evidence>
<feature type="compositionally biased region" description="Polar residues" evidence="3">
    <location>
        <begin position="356"/>
        <end position="369"/>
    </location>
</feature>
<dbReference type="Gene3D" id="1.10.555.10">
    <property type="entry name" value="Rho GTPase activation protein"/>
    <property type="match status" value="1"/>
</dbReference>
<dbReference type="PANTHER" id="PTHR45808:SF2">
    <property type="entry name" value="RHO GTPASE-ACTIVATING PROTEIN 68F"/>
    <property type="match status" value="1"/>
</dbReference>
<name>F4PYX1_CACFS</name>
<keyword evidence="2" id="KW-0963">Cytoplasm</keyword>
<dbReference type="PANTHER" id="PTHR45808">
    <property type="entry name" value="RHO GTPASE-ACTIVATING PROTEIN 68F"/>
    <property type="match status" value="1"/>
</dbReference>
<evidence type="ECO:0000256" key="4">
    <source>
        <dbReference type="SAM" id="Phobius"/>
    </source>
</evidence>
<dbReference type="SMART" id="SM00324">
    <property type="entry name" value="RhoGAP"/>
    <property type="match status" value="1"/>
</dbReference>
<feature type="domain" description="Rho-GAP" evidence="6">
    <location>
        <begin position="396"/>
        <end position="560"/>
    </location>
</feature>
<dbReference type="KEGG" id="dfa:DFA_02243"/>
<dbReference type="InterPro" id="IPR000198">
    <property type="entry name" value="RhoGAP_dom"/>
</dbReference>
<dbReference type="GO" id="GO:0005737">
    <property type="term" value="C:cytoplasm"/>
    <property type="evidence" value="ECO:0007669"/>
    <property type="project" value="UniProtKB-SubCell"/>
</dbReference>
<feature type="compositionally biased region" description="Pro residues" evidence="3">
    <location>
        <begin position="330"/>
        <end position="348"/>
    </location>
</feature>
<feature type="chain" id="PRO_5003315932" description="Rho-GAP domain-containing protein" evidence="5">
    <location>
        <begin position="33"/>
        <end position="560"/>
    </location>
</feature>
<dbReference type="CDD" id="cd00159">
    <property type="entry name" value="RhoGAP"/>
    <property type="match status" value="1"/>
</dbReference>
<sequence>MKPSSHHHHLANRRFFLLLLLLLLWMINQVSSDFVILKETLNKDIDNDSIAQTQISNQCDHQSADTNHCLIAHIINDDDYIGFSYRSNHQQQQTPFNSTDNRYIEFKLMVTPPPTTTTTATTPILSVSIDTDGIVVLNNNTLYVEESSSNRDGGETNFFTQYRLIRIYLGRLNIKDNSQFKSIRIQCSLKQSIIYLSSVSLLLNRGFNTNNNNDSNDRGRRGKIAAGVVVPLVVLIIIALIIIVYKRKKQSDKKFISNLYDNQSIGSRYGGGGGAGGQSFNGQSFNDQSNGGDPNAIEMTVFSSTPTPPMTITNQMSIIVEKPITTPTSLSPPPSPPPPPPIPSPIFPPKIKSNRAYYSTPNPLKSINFSPPLPPPPPPNPTPTSPPPHPAKIFGQPIKGDKVPYIVLSTIEHLTRYGLKEQGILRVAGSKVQVDKLVQLYDSGLSVNLIESTNDIHAVGDVLKKYLRELPQSLLTENVDHIIFMQDKQQQIECLKKLIDSMQEFERSTIEVLFKFLSLVSLHSDENKMNNSNISLIFSPTLNFVPDLIDLFIKHCEIIF</sequence>
<evidence type="ECO:0000256" key="2">
    <source>
        <dbReference type="ARBA" id="ARBA00022490"/>
    </source>
</evidence>
<proteinExistence type="predicted"/>